<evidence type="ECO:0000259" key="2">
    <source>
        <dbReference type="PROSITE" id="PS50086"/>
    </source>
</evidence>
<feature type="region of interest" description="Disordered" evidence="1">
    <location>
        <begin position="62"/>
        <end position="84"/>
    </location>
</feature>
<dbReference type="Pfam" id="PF23436">
    <property type="entry name" value="RabGap-TBC_2"/>
    <property type="match status" value="1"/>
</dbReference>
<sequence length="557" mass="63177">MLAPLSSMEMDSDDSQDDGIRSHRSTVTSFSSLLSHETNYDMLLERLGSPLNSSFGMPATPTPFVATAKPSKPASPTPPPSTATSLDFHPPAEVDWEFWSTVVSDLSHVKRTATFTQQIRYGIPPSIRGTIWQLLAEQQMDLLTASSDRFWTSKKKKKDPLDDVDYVQLMDQATIFDLALAKDLDGLFHEPRYQVYQDQFWQPLLQLLKAYANFDLPVGYAKGFAHLALPLLLQMPEEEAFRLLRNLMEGYAFKTFLVPPLSGLGCFLYQWDHLCKLHLPELHDHWCLVGLVPHDYINPWITTVFAARLPLDNVYRIYDVLLSEGTDMLFGFCAALLSRNQHTLLCLQDKEETLQFLFGDHMDIYENDPDAMMHDSLGFQVDAKQLQKWAKEYHASVRKGTVPSVSLSLNGQHEASEAGALRTVRQQNKALVEAVRHIQSKLDRLTKHTAQTTQALADAKASLQVSHQENAALRQQTFDLKKALDHLPATLEKRIRHQIHTLAAENMALVDKNSDMDQQLHHLETTFSDSKTKFAQSENERHDLSQRLGELRDIVNS</sequence>
<accession>A0A1X2GGU0</accession>
<reference evidence="3 4" key="1">
    <citation type="submission" date="2016-07" db="EMBL/GenBank/DDBJ databases">
        <title>Pervasive Adenine N6-methylation of Active Genes in Fungi.</title>
        <authorList>
            <consortium name="DOE Joint Genome Institute"/>
            <person name="Mondo S.J."/>
            <person name="Dannebaum R.O."/>
            <person name="Kuo R.C."/>
            <person name="Labutti K."/>
            <person name="Haridas S."/>
            <person name="Kuo A."/>
            <person name="Salamov A."/>
            <person name="Ahrendt S.R."/>
            <person name="Lipzen A."/>
            <person name="Sullivan W."/>
            <person name="Andreopoulos W.B."/>
            <person name="Clum A."/>
            <person name="Lindquist E."/>
            <person name="Daum C."/>
            <person name="Ramamoorthy G.K."/>
            <person name="Gryganskyi A."/>
            <person name="Culley D."/>
            <person name="Magnuson J.K."/>
            <person name="James T.Y."/>
            <person name="O'Malley M.A."/>
            <person name="Stajich J.E."/>
            <person name="Spatafora J.W."/>
            <person name="Visel A."/>
            <person name="Grigoriev I.V."/>
        </authorList>
    </citation>
    <scope>NUCLEOTIDE SEQUENCE [LARGE SCALE GENOMIC DNA]</scope>
    <source>
        <strain evidence="3 4">NRRL 3301</strain>
    </source>
</reference>
<dbReference type="Gene3D" id="1.10.472.80">
    <property type="entry name" value="Ypt/Rab-GAP domain of gyp1p, domain 3"/>
    <property type="match status" value="1"/>
</dbReference>
<dbReference type="EMBL" id="MCGT01000017">
    <property type="protein sequence ID" value="ORX52783.1"/>
    <property type="molecule type" value="Genomic_DNA"/>
</dbReference>
<dbReference type="AlphaFoldDB" id="A0A1X2GGU0"/>
<dbReference type="InterPro" id="IPR000195">
    <property type="entry name" value="Rab-GAP-TBC_dom"/>
</dbReference>
<feature type="region of interest" description="Disordered" evidence="1">
    <location>
        <begin position="1"/>
        <end position="23"/>
    </location>
</feature>
<dbReference type="Gene3D" id="1.10.10.750">
    <property type="entry name" value="Ypt/Rab-GAP domain of gyp1p, domain 1"/>
    <property type="match status" value="1"/>
</dbReference>
<dbReference type="Proteomes" id="UP000242146">
    <property type="component" value="Unassembled WGS sequence"/>
</dbReference>
<dbReference type="STRING" id="101127.A0A1X2GGU0"/>
<evidence type="ECO:0000256" key="1">
    <source>
        <dbReference type="SAM" id="MobiDB-lite"/>
    </source>
</evidence>
<dbReference type="GO" id="GO:0031267">
    <property type="term" value="F:small GTPase binding"/>
    <property type="evidence" value="ECO:0007669"/>
    <property type="project" value="TreeGrafter"/>
</dbReference>
<dbReference type="PANTHER" id="PTHR47219">
    <property type="entry name" value="RAB GTPASE-ACTIVATING PROTEIN 1-LIKE"/>
    <property type="match status" value="1"/>
</dbReference>
<dbReference type="SMART" id="SM00164">
    <property type="entry name" value="TBC"/>
    <property type="match status" value="1"/>
</dbReference>
<dbReference type="PANTHER" id="PTHR47219:SF9">
    <property type="entry name" value="GTPASE ACTIVATING PROTEIN AND CENTROSOME-ASSOCIATED, ISOFORM B"/>
    <property type="match status" value="1"/>
</dbReference>
<keyword evidence="4" id="KW-1185">Reference proteome</keyword>
<dbReference type="PROSITE" id="PS50086">
    <property type="entry name" value="TBC_RABGAP"/>
    <property type="match status" value="1"/>
</dbReference>
<dbReference type="SUPFAM" id="SSF47923">
    <property type="entry name" value="Ypt/Rab-GAP domain of gyp1p"/>
    <property type="match status" value="2"/>
</dbReference>
<dbReference type="GO" id="GO:0005096">
    <property type="term" value="F:GTPase activator activity"/>
    <property type="evidence" value="ECO:0007669"/>
    <property type="project" value="TreeGrafter"/>
</dbReference>
<evidence type="ECO:0000313" key="3">
    <source>
        <dbReference type="EMBL" id="ORX52783.1"/>
    </source>
</evidence>
<comment type="caution">
    <text evidence="3">The sequence shown here is derived from an EMBL/GenBank/DDBJ whole genome shotgun (WGS) entry which is preliminary data.</text>
</comment>
<dbReference type="OrthoDB" id="159449at2759"/>
<dbReference type="InterPro" id="IPR050302">
    <property type="entry name" value="Rab_GAP_TBC_domain"/>
</dbReference>
<dbReference type="Gene3D" id="1.10.8.270">
    <property type="entry name" value="putative rabgap domain of human tbc1 domain family member 14 like domains"/>
    <property type="match status" value="1"/>
</dbReference>
<feature type="domain" description="Rab-GAP TBC" evidence="2">
    <location>
        <begin position="122"/>
        <end position="325"/>
    </location>
</feature>
<organism evidence="3 4">
    <name type="scientific">Hesseltinella vesiculosa</name>
    <dbReference type="NCBI Taxonomy" id="101127"/>
    <lineage>
        <taxon>Eukaryota</taxon>
        <taxon>Fungi</taxon>
        <taxon>Fungi incertae sedis</taxon>
        <taxon>Mucoromycota</taxon>
        <taxon>Mucoromycotina</taxon>
        <taxon>Mucoromycetes</taxon>
        <taxon>Mucorales</taxon>
        <taxon>Cunninghamellaceae</taxon>
        <taxon>Hesseltinella</taxon>
    </lineage>
</organism>
<proteinExistence type="predicted"/>
<dbReference type="InterPro" id="IPR035969">
    <property type="entry name" value="Rab-GAP_TBC_sf"/>
</dbReference>
<protein>
    <submittedName>
        <fullName evidence="3">RabGAP/TBC</fullName>
    </submittedName>
</protein>
<gene>
    <name evidence="3" type="ORF">DM01DRAFT_1336562</name>
</gene>
<evidence type="ECO:0000313" key="4">
    <source>
        <dbReference type="Proteomes" id="UP000242146"/>
    </source>
</evidence>
<name>A0A1X2GGU0_9FUNG</name>